<dbReference type="InterPro" id="IPR036236">
    <property type="entry name" value="Znf_C2H2_sf"/>
</dbReference>
<dbReference type="FunFam" id="3.30.160.60:FF:003448">
    <property type="match status" value="1"/>
</dbReference>
<dbReference type="FunFam" id="3.30.160.60:FF:004067">
    <property type="match status" value="1"/>
</dbReference>
<evidence type="ECO:0000256" key="8">
    <source>
        <dbReference type="PROSITE-ProRule" id="PRU00042"/>
    </source>
</evidence>
<evidence type="ECO:0000259" key="10">
    <source>
        <dbReference type="PROSITE" id="PS50157"/>
    </source>
</evidence>
<evidence type="ECO:0000256" key="4">
    <source>
        <dbReference type="ARBA" id="ARBA00022771"/>
    </source>
</evidence>
<name>A0A9J7MP82_BRAFL</name>
<dbReference type="KEGG" id="bfo:118415163"/>
<proteinExistence type="predicted"/>
<dbReference type="RefSeq" id="XP_035675437.1">
    <property type="nucleotide sequence ID" value="XM_035819544.1"/>
</dbReference>
<evidence type="ECO:0000313" key="11">
    <source>
        <dbReference type="Proteomes" id="UP000001554"/>
    </source>
</evidence>
<feature type="region of interest" description="Disordered" evidence="9">
    <location>
        <begin position="47"/>
        <end position="72"/>
    </location>
</feature>
<dbReference type="Pfam" id="PF13909">
    <property type="entry name" value="zf-H2C2_5"/>
    <property type="match status" value="2"/>
</dbReference>
<gene>
    <name evidence="12" type="primary">LOC118415163</name>
</gene>
<feature type="domain" description="C2H2-type" evidence="10">
    <location>
        <begin position="298"/>
        <end position="325"/>
    </location>
</feature>
<evidence type="ECO:0000256" key="7">
    <source>
        <dbReference type="ARBA" id="ARBA00023242"/>
    </source>
</evidence>
<dbReference type="InterPro" id="IPR013087">
    <property type="entry name" value="Znf_C2H2_type"/>
</dbReference>
<dbReference type="FunFam" id="3.30.160.60:FF:001153">
    <property type="entry name" value="Uncharacterized protein"/>
    <property type="match status" value="1"/>
</dbReference>
<dbReference type="GO" id="GO:0003677">
    <property type="term" value="F:DNA binding"/>
    <property type="evidence" value="ECO:0007669"/>
    <property type="project" value="UniProtKB-KW"/>
</dbReference>
<feature type="compositionally biased region" description="Polar residues" evidence="9">
    <location>
        <begin position="156"/>
        <end position="170"/>
    </location>
</feature>
<feature type="domain" description="C2H2-type" evidence="10">
    <location>
        <begin position="270"/>
        <end position="297"/>
    </location>
</feature>
<dbReference type="FunFam" id="3.30.160.60:FF:001309">
    <property type="entry name" value="Uncharacterized protein"/>
    <property type="match status" value="1"/>
</dbReference>
<evidence type="ECO:0000313" key="12">
    <source>
        <dbReference type="RefSeq" id="XP_035675437.1"/>
    </source>
</evidence>
<dbReference type="Proteomes" id="UP000001554">
    <property type="component" value="Chromosome 5"/>
</dbReference>
<feature type="compositionally biased region" description="Basic and acidic residues" evidence="9">
    <location>
        <begin position="118"/>
        <end position="136"/>
    </location>
</feature>
<dbReference type="GO" id="GO:0008270">
    <property type="term" value="F:zinc ion binding"/>
    <property type="evidence" value="ECO:0007669"/>
    <property type="project" value="UniProtKB-KW"/>
</dbReference>
<dbReference type="GeneID" id="118415163"/>
<reference evidence="12" key="2">
    <citation type="submission" date="2025-08" db="UniProtKB">
        <authorList>
            <consortium name="RefSeq"/>
        </authorList>
    </citation>
    <scope>IDENTIFICATION</scope>
    <source>
        <strain evidence="12">S238N-H82</strain>
        <tissue evidence="12">Testes</tissue>
    </source>
</reference>
<feature type="domain" description="C2H2-type" evidence="10">
    <location>
        <begin position="186"/>
        <end position="213"/>
    </location>
</feature>
<organism evidence="11 12">
    <name type="scientific">Branchiostoma floridae</name>
    <name type="common">Florida lancelet</name>
    <name type="synonym">Amphioxus</name>
    <dbReference type="NCBI Taxonomy" id="7739"/>
    <lineage>
        <taxon>Eukaryota</taxon>
        <taxon>Metazoa</taxon>
        <taxon>Chordata</taxon>
        <taxon>Cephalochordata</taxon>
        <taxon>Leptocardii</taxon>
        <taxon>Amphioxiformes</taxon>
        <taxon>Branchiostomatidae</taxon>
        <taxon>Branchiostoma</taxon>
    </lineage>
</organism>
<keyword evidence="2" id="KW-0479">Metal-binding</keyword>
<evidence type="ECO:0000256" key="3">
    <source>
        <dbReference type="ARBA" id="ARBA00022737"/>
    </source>
</evidence>
<dbReference type="SUPFAM" id="SSF57667">
    <property type="entry name" value="beta-beta-alpha zinc fingers"/>
    <property type="match status" value="3"/>
</dbReference>
<feature type="domain" description="C2H2-type" evidence="10">
    <location>
        <begin position="214"/>
        <end position="241"/>
    </location>
</feature>
<evidence type="ECO:0000256" key="2">
    <source>
        <dbReference type="ARBA" id="ARBA00022723"/>
    </source>
</evidence>
<dbReference type="Pfam" id="PF00096">
    <property type="entry name" value="zf-C2H2"/>
    <property type="match status" value="2"/>
</dbReference>
<dbReference type="GO" id="GO:0006357">
    <property type="term" value="P:regulation of transcription by RNA polymerase II"/>
    <property type="evidence" value="ECO:0000318"/>
    <property type="project" value="GO_Central"/>
</dbReference>
<accession>A0A9J7MP82</accession>
<dbReference type="PANTHER" id="PTHR24392:SF31">
    <property type="entry name" value="C2H2-TYPE DOMAIN-CONTAINING PROTEIN"/>
    <property type="match status" value="1"/>
</dbReference>
<evidence type="ECO:0000256" key="6">
    <source>
        <dbReference type="ARBA" id="ARBA00023125"/>
    </source>
</evidence>
<evidence type="ECO:0000256" key="1">
    <source>
        <dbReference type="ARBA" id="ARBA00004123"/>
    </source>
</evidence>
<keyword evidence="4 8" id="KW-0863">Zinc-finger</keyword>
<dbReference type="GO" id="GO:0005634">
    <property type="term" value="C:nucleus"/>
    <property type="evidence" value="ECO:0007669"/>
    <property type="project" value="UniProtKB-SubCell"/>
</dbReference>
<feature type="region of interest" description="Disordered" evidence="9">
    <location>
        <begin position="118"/>
        <end position="172"/>
    </location>
</feature>
<sequence length="352" mass="40206">MAEFTCLPPNKELHVEQTINERHIKKEVTGGTRWQQDKEESVLCQETHSDDQETYDFFGSTQPTGHPWNKTYSSLEQTTDTGRQQDEEWDVPIDGTCGLRAEMGASNNEFSTGKLSAEHHGKEMDCTEQPGKESASRETQTTDMCMDQETCDVNFPQPNNTSTSQVQESRGNMGRRVVNYRGEKPYKCGECGYKTSKKDHLSRHIRTHTGEKPYKCGECGFRTARKSILSTHIRTHTGEKPYKCDQCDYSAARKGELNKHLAKHSGEKPYMCEKCGYRTADTSHLSRHMRTHTGEKPYKCDQCEYSAVEKSKLDLHKRKHTGEKPYKCDQCNYSAAEKCKLGRHSLVHKKAQ</sequence>
<dbReference type="PROSITE" id="PS50157">
    <property type="entry name" value="ZINC_FINGER_C2H2_2"/>
    <property type="match status" value="6"/>
</dbReference>
<dbReference type="GO" id="GO:0000981">
    <property type="term" value="F:DNA-binding transcription factor activity, RNA polymerase II-specific"/>
    <property type="evidence" value="ECO:0000318"/>
    <property type="project" value="GO_Central"/>
</dbReference>
<feature type="domain" description="C2H2-type" evidence="10">
    <location>
        <begin position="242"/>
        <end position="269"/>
    </location>
</feature>
<evidence type="ECO:0000256" key="9">
    <source>
        <dbReference type="SAM" id="MobiDB-lite"/>
    </source>
</evidence>
<dbReference type="AlphaFoldDB" id="A0A9J7MP82"/>
<keyword evidence="5" id="KW-0862">Zinc</keyword>
<evidence type="ECO:0000256" key="5">
    <source>
        <dbReference type="ARBA" id="ARBA00022833"/>
    </source>
</evidence>
<keyword evidence="11" id="KW-1185">Reference proteome</keyword>
<dbReference type="FunFam" id="3.30.160.60:FF:001876">
    <property type="match status" value="1"/>
</dbReference>
<feature type="compositionally biased region" description="Polar residues" evidence="9">
    <location>
        <begin position="59"/>
        <end position="72"/>
    </location>
</feature>
<feature type="domain" description="C2H2-type" evidence="10">
    <location>
        <begin position="326"/>
        <end position="352"/>
    </location>
</feature>
<dbReference type="FunFam" id="3.30.160.60:FF:002183">
    <property type="entry name" value="Uncharacterized protein"/>
    <property type="match status" value="1"/>
</dbReference>
<protein>
    <submittedName>
        <fullName evidence="12">Zinc finger protein 37-like</fullName>
    </submittedName>
</protein>
<reference evidence="11" key="1">
    <citation type="journal article" date="2020" name="Nat. Ecol. Evol.">
        <title>Deeply conserved synteny resolves early events in vertebrate evolution.</title>
        <authorList>
            <person name="Simakov O."/>
            <person name="Marletaz F."/>
            <person name="Yue J.X."/>
            <person name="O'Connell B."/>
            <person name="Jenkins J."/>
            <person name="Brandt A."/>
            <person name="Calef R."/>
            <person name="Tung C.H."/>
            <person name="Huang T.K."/>
            <person name="Schmutz J."/>
            <person name="Satoh N."/>
            <person name="Yu J.K."/>
            <person name="Putnam N.H."/>
            <person name="Green R.E."/>
            <person name="Rokhsar D.S."/>
        </authorList>
    </citation>
    <scope>NUCLEOTIDE SEQUENCE [LARGE SCALE GENOMIC DNA]</scope>
    <source>
        <strain evidence="11">S238N-H82</strain>
    </source>
</reference>
<keyword evidence="6" id="KW-0238">DNA-binding</keyword>
<dbReference type="Gene3D" id="3.30.160.60">
    <property type="entry name" value="Classic Zinc Finger"/>
    <property type="match status" value="6"/>
</dbReference>
<dbReference type="PANTHER" id="PTHR24392">
    <property type="entry name" value="ZINC FINGER PROTEIN"/>
    <property type="match status" value="1"/>
</dbReference>
<keyword evidence="7" id="KW-0539">Nucleus</keyword>
<keyword evidence="3" id="KW-0677">Repeat</keyword>
<comment type="subcellular location">
    <subcellularLocation>
        <location evidence="1">Nucleus</location>
    </subcellularLocation>
</comment>
<dbReference type="OrthoDB" id="10015593at2759"/>
<dbReference type="SMART" id="SM00355">
    <property type="entry name" value="ZnF_C2H2"/>
    <property type="match status" value="6"/>
</dbReference>
<dbReference type="OMA" id="HVEQTIN"/>